<dbReference type="PANTHER" id="PTHR43108">
    <property type="entry name" value="N-ACETYLGLUCOSAMINE-6-SULFATASE FAMILY MEMBER"/>
    <property type="match status" value="1"/>
</dbReference>
<dbReference type="AlphaFoldDB" id="A0AAV2QUB5"/>
<evidence type="ECO:0000313" key="9">
    <source>
        <dbReference type="Proteomes" id="UP001497623"/>
    </source>
</evidence>
<dbReference type="InterPro" id="IPR012251">
    <property type="entry name" value="GlcNAc_6-SO4ase"/>
</dbReference>
<dbReference type="InterPro" id="IPR000917">
    <property type="entry name" value="Sulfatase_N"/>
</dbReference>
<dbReference type="PANTHER" id="PTHR43108:SF8">
    <property type="entry name" value="SD21168P"/>
    <property type="match status" value="1"/>
</dbReference>
<evidence type="ECO:0000313" key="8">
    <source>
        <dbReference type="EMBL" id="CAL4098117.1"/>
    </source>
</evidence>
<dbReference type="Proteomes" id="UP001497623">
    <property type="component" value="Unassembled WGS sequence"/>
</dbReference>
<evidence type="ECO:0000256" key="2">
    <source>
        <dbReference type="ARBA" id="ARBA00008779"/>
    </source>
</evidence>
<evidence type="ECO:0000256" key="3">
    <source>
        <dbReference type="ARBA" id="ARBA00022729"/>
    </source>
</evidence>
<feature type="domain" description="Sulfatase N-terminal" evidence="7">
    <location>
        <begin position="41"/>
        <end position="378"/>
    </location>
</feature>
<dbReference type="PIRSF" id="PIRSF036666">
    <property type="entry name" value="G6S"/>
    <property type="match status" value="1"/>
</dbReference>
<dbReference type="GO" id="GO:0008449">
    <property type="term" value="F:N-acetylglucosamine-6-sulfatase activity"/>
    <property type="evidence" value="ECO:0007669"/>
    <property type="project" value="InterPro"/>
</dbReference>
<dbReference type="InterPro" id="IPR017850">
    <property type="entry name" value="Alkaline_phosphatase_core_sf"/>
</dbReference>
<protein>
    <recommendedName>
        <fullName evidence="7">Sulfatase N-terminal domain-containing protein</fullName>
    </recommendedName>
</protein>
<keyword evidence="9" id="KW-1185">Reference proteome</keyword>
<evidence type="ECO:0000259" key="7">
    <source>
        <dbReference type="Pfam" id="PF00884"/>
    </source>
</evidence>
<comment type="caution">
    <text evidence="8">The sequence shown here is derived from an EMBL/GenBank/DDBJ whole genome shotgun (WGS) entry which is preliminary data.</text>
</comment>
<evidence type="ECO:0000256" key="6">
    <source>
        <dbReference type="PIRSR" id="PIRSR036666-50"/>
    </source>
</evidence>
<evidence type="ECO:0000256" key="5">
    <source>
        <dbReference type="ARBA" id="ARBA00023180"/>
    </source>
</evidence>
<feature type="modified residue" description="3-oxoalanine (Cys)" evidence="6">
    <location>
        <position position="85"/>
    </location>
</feature>
<dbReference type="CDD" id="cd16147">
    <property type="entry name" value="G6S"/>
    <property type="match status" value="1"/>
</dbReference>
<dbReference type="Pfam" id="PF00884">
    <property type="entry name" value="Sulfatase"/>
    <property type="match status" value="1"/>
</dbReference>
<dbReference type="GO" id="GO:0005539">
    <property type="term" value="F:glycosaminoglycan binding"/>
    <property type="evidence" value="ECO:0007669"/>
    <property type="project" value="TreeGrafter"/>
</dbReference>
<keyword evidence="4" id="KW-0378">Hydrolase</keyword>
<name>A0AAV2QUB5_MEGNR</name>
<dbReference type="InterPro" id="IPR024607">
    <property type="entry name" value="Sulfatase_CS"/>
</dbReference>
<keyword evidence="3" id="KW-0732">Signal</keyword>
<comment type="similarity">
    <text evidence="2">Belongs to the sulfatase family.</text>
</comment>
<dbReference type="PROSITE" id="PS00149">
    <property type="entry name" value="SULFATASE_2"/>
    <property type="match status" value="1"/>
</dbReference>
<feature type="non-terminal residue" evidence="8">
    <location>
        <position position="546"/>
    </location>
</feature>
<gene>
    <name evidence="8" type="ORF">MNOR_LOCUS16154</name>
</gene>
<comment type="cofactor">
    <cofactor evidence="1">
        <name>Ca(2+)</name>
        <dbReference type="ChEBI" id="CHEBI:29108"/>
    </cofactor>
</comment>
<dbReference type="EMBL" id="CAXKWB010010475">
    <property type="protein sequence ID" value="CAL4098117.1"/>
    <property type="molecule type" value="Genomic_DNA"/>
</dbReference>
<keyword evidence="5" id="KW-0325">Glycoprotein</keyword>
<evidence type="ECO:0000256" key="4">
    <source>
        <dbReference type="ARBA" id="ARBA00022801"/>
    </source>
</evidence>
<dbReference type="Gene3D" id="3.40.720.10">
    <property type="entry name" value="Alkaline Phosphatase, subunit A"/>
    <property type="match status" value="1"/>
</dbReference>
<comment type="PTM">
    <text evidence="6">The conversion to 3-oxoalanine (also known as C-formylglycine, FGly), of a serine or cysteine residue in prokaryotes and of a cysteine residue in eukaryotes, is critical for catalytic activity.</text>
</comment>
<dbReference type="SUPFAM" id="SSF53649">
    <property type="entry name" value="Alkaline phosphatase-like"/>
    <property type="match status" value="1"/>
</dbReference>
<accession>A0AAV2QUB5</accession>
<sequence length="546" mass="62121">METHIRTQALLLGVVVLAPYRLVPPNVGHKLTLNAGKNDLPNFVLILTDDQDIVLGGIDKMKNLQYLIQKEGATFSNSFVVSPLCCPSRSSILTGRYVHNHGAINNSYNGDCSGRRWQLGPERKTFATHLKKNGYSTFFAGKYLNQYGTRNAGGFEHVPPGWDWWVGLVGNSRYYNYTLSVNGTEEIHGDNPQKDYLTNVIRKRALEFLDASSLHIPFFMMLSTPASHAPFTPESKYASNFTDLKVPRNPNFNIKAGPDKHWLMRHGIQPLPDETIDKVDEVYRKRLRTLLTVDDMIKDVIENLSNKGILSNTYVIFTSDNGYHMGQFSLPLDKREPYETDIRVPLLVKGPFVTAGHVIEYSALNIDLAPTILELAGMSIPKYMDGNSLKHLLINEKSQSVNYLKDYFYKKSPAKQYNSVSVDKTKRRTCLIEHSGEGSEKKNEKCNEGPGLSGCNPEFSCKCEDSWNNTYACIREISTQTDRLFCKWDDKEKFEEHYNMKIDPFQINNTIKGIPKDVHKRMLLLLKNLQKCHGIRCRELSNFTLC</sequence>
<proteinExistence type="inferred from homology"/>
<dbReference type="GO" id="GO:0030203">
    <property type="term" value="P:glycosaminoglycan metabolic process"/>
    <property type="evidence" value="ECO:0007669"/>
    <property type="project" value="InterPro"/>
</dbReference>
<dbReference type="PROSITE" id="PS00523">
    <property type="entry name" value="SULFATASE_1"/>
    <property type="match status" value="1"/>
</dbReference>
<reference evidence="8 9" key="1">
    <citation type="submission" date="2024-05" db="EMBL/GenBank/DDBJ databases">
        <authorList>
            <person name="Wallberg A."/>
        </authorList>
    </citation>
    <scope>NUCLEOTIDE SEQUENCE [LARGE SCALE GENOMIC DNA]</scope>
</reference>
<organism evidence="8 9">
    <name type="scientific">Meganyctiphanes norvegica</name>
    <name type="common">Northern krill</name>
    <name type="synonym">Thysanopoda norvegica</name>
    <dbReference type="NCBI Taxonomy" id="48144"/>
    <lineage>
        <taxon>Eukaryota</taxon>
        <taxon>Metazoa</taxon>
        <taxon>Ecdysozoa</taxon>
        <taxon>Arthropoda</taxon>
        <taxon>Crustacea</taxon>
        <taxon>Multicrustacea</taxon>
        <taxon>Malacostraca</taxon>
        <taxon>Eumalacostraca</taxon>
        <taxon>Eucarida</taxon>
        <taxon>Euphausiacea</taxon>
        <taxon>Euphausiidae</taxon>
        <taxon>Meganyctiphanes</taxon>
    </lineage>
</organism>
<evidence type="ECO:0000256" key="1">
    <source>
        <dbReference type="ARBA" id="ARBA00001913"/>
    </source>
</evidence>